<gene>
    <name evidence="3" type="ordered locus">Npun_R2639</name>
</gene>
<dbReference type="OrthoDB" id="9801573at2"/>
<dbReference type="Proteomes" id="UP000001191">
    <property type="component" value="Chromosome"/>
</dbReference>
<name>B2ITG2_NOSP7</name>
<dbReference type="EnsemblBacteria" id="ACC81193">
    <property type="protein sequence ID" value="ACC81193"/>
    <property type="gene ID" value="Npun_R2639"/>
</dbReference>
<feature type="domain" description="Glycosyltransferase subfamily 4-like N-terminal" evidence="2">
    <location>
        <begin position="18"/>
        <end position="124"/>
    </location>
</feature>
<dbReference type="InterPro" id="IPR028098">
    <property type="entry name" value="Glyco_trans_4-like_N"/>
</dbReference>
<accession>B2ITG2</accession>
<evidence type="ECO:0000313" key="3">
    <source>
        <dbReference type="EMBL" id="ACC81193.1"/>
    </source>
</evidence>
<dbReference type="HOGENOM" id="CLU_042257_1_0_3"/>
<keyword evidence="3" id="KW-0808">Transferase</keyword>
<dbReference type="Gene3D" id="3.40.50.2000">
    <property type="entry name" value="Glycogen Phosphorylase B"/>
    <property type="match status" value="2"/>
</dbReference>
<keyword evidence="4" id="KW-1185">Reference proteome</keyword>
<dbReference type="EMBL" id="CP001037">
    <property type="protein sequence ID" value="ACC81193.1"/>
    <property type="molecule type" value="Genomic_DNA"/>
</dbReference>
<dbReference type="GO" id="GO:0043750">
    <property type="term" value="F:phosphatidylinositol alpha-mannosyltransferase activity"/>
    <property type="evidence" value="ECO:0007669"/>
    <property type="project" value="UniProtKB-EC"/>
</dbReference>
<dbReference type="PANTHER" id="PTHR45947:SF3">
    <property type="entry name" value="SULFOQUINOVOSYL TRANSFERASE SQD2"/>
    <property type="match status" value="1"/>
</dbReference>
<dbReference type="Pfam" id="PF00534">
    <property type="entry name" value="Glycos_transf_1"/>
    <property type="match status" value="1"/>
</dbReference>
<dbReference type="CAZy" id="GT4">
    <property type="family name" value="Glycosyltransferase Family 4"/>
</dbReference>
<evidence type="ECO:0000259" key="2">
    <source>
        <dbReference type="Pfam" id="PF13439"/>
    </source>
</evidence>
<dbReference type="AlphaFoldDB" id="B2ITG2"/>
<dbReference type="PhylomeDB" id="B2ITG2"/>
<dbReference type="InterPro" id="IPR001296">
    <property type="entry name" value="Glyco_trans_1"/>
</dbReference>
<feature type="domain" description="Glycosyl transferase family 1" evidence="1">
    <location>
        <begin position="166"/>
        <end position="309"/>
    </location>
</feature>
<organism evidence="3 4">
    <name type="scientific">Nostoc punctiforme (strain ATCC 29133 / PCC 73102)</name>
    <dbReference type="NCBI Taxonomy" id="63737"/>
    <lineage>
        <taxon>Bacteria</taxon>
        <taxon>Bacillati</taxon>
        <taxon>Cyanobacteriota</taxon>
        <taxon>Cyanophyceae</taxon>
        <taxon>Nostocales</taxon>
        <taxon>Nostocaceae</taxon>
        <taxon>Nostoc</taxon>
    </lineage>
</organism>
<dbReference type="KEGG" id="npu:Npun_R2639"/>
<protein>
    <submittedName>
        <fullName evidence="3">Glycosyl transferase, group 1</fullName>
        <ecNumber evidence="3">2.4.1.345</ecNumber>
    </submittedName>
</protein>
<dbReference type="InterPro" id="IPR050194">
    <property type="entry name" value="Glycosyltransferase_grp1"/>
</dbReference>
<dbReference type="SUPFAM" id="SSF53756">
    <property type="entry name" value="UDP-Glycosyltransferase/glycogen phosphorylase"/>
    <property type="match status" value="1"/>
</dbReference>
<dbReference type="eggNOG" id="COG0438">
    <property type="taxonomic scope" value="Bacteria"/>
</dbReference>
<dbReference type="EC" id="2.4.1.345" evidence="3"/>
<proteinExistence type="predicted"/>
<reference evidence="3 4" key="2">
    <citation type="journal article" date="2013" name="Plant Physiol.">
        <title>A Nostoc punctiforme Sugar Transporter Necessary to Establish a Cyanobacterium-Plant Symbiosis.</title>
        <authorList>
            <person name="Ekman M."/>
            <person name="Picossi S."/>
            <person name="Campbell E.L."/>
            <person name="Meeks J.C."/>
            <person name="Flores E."/>
        </authorList>
    </citation>
    <scope>NUCLEOTIDE SEQUENCE [LARGE SCALE GENOMIC DNA]</scope>
    <source>
        <strain evidence="4">ATCC 29133 / PCC 73102</strain>
    </source>
</reference>
<evidence type="ECO:0000313" key="4">
    <source>
        <dbReference type="Proteomes" id="UP000001191"/>
    </source>
</evidence>
<dbReference type="RefSeq" id="WP_012409187.1">
    <property type="nucleotide sequence ID" value="NC_010628.1"/>
</dbReference>
<dbReference type="STRING" id="63737.Npun_R2639"/>
<reference evidence="4" key="1">
    <citation type="submission" date="2008-04" db="EMBL/GenBank/DDBJ databases">
        <title>Complete sequence of chromosome of Nostoc punctiforme ATCC 29133.</title>
        <authorList>
            <consortium name="US DOE Joint Genome Institute"/>
            <person name="Copeland A."/>
            <person name="Lucas S."/>
            <person name="Lapidus A."/>
            <person name="Glavina del Rio T."/>
            <person name="Dalin E."/>
            <person name="Tice H."/>
            <person name="Pitluck S."/>
            <person name="Chain P."/>
            <person name="Malfatti S."/>
            <person name="Shin M."/>
            <person name="Vergez L."/>
            <person name="Schmutz J."/>
            <person name="Larimer F."/>
            <person name="Land M."/>
            <person name="Hauser L."/>
            <person name="Kyrpides N."/>
            <person name="Kim E."/>
            <person name="Meeks J.C."/>
            <person name="Elhai J."/>
            <person name="Campbell E.L."/>
            <person name="Thiel T."/>
            <person name="Longmire J."/>
            <person name="Potts M."/>
            <person name="Atlas R."/>
        </authorList>
    </citation>
    <scope>NUCLEOTIDE SEQUENCE [LARGE SCALE GENOMIC DNA]</scope>
    <source>
        <strain evidence="4">ATCC 29133 / PCC 73102</strain>
    </source>
</reference>
<dbReference type="Pfam" id="PF13439">
    <property type="entry name" value="Glyco_transf_4"/>
    <property type="match status" value="1"/>
</dbReference>
<evidence type="ECO:0000259" key="1">
    <source>
        <dbReference type="Pfam" id="PF00534"/>
    </source>
</evidence>
<sequence>MRIAQVAPLWERVPPPAYGGIELVVGLLTDELVRRGHEVTLFASGDSISLAKLVSVHPRALRLDRTIKDYSVYETLNLASAYERAEEFDIIHSHIGHGALAYANLVTTPTVHTLHGIFTSDNEKMFSFGKKQPYVSISDAQREPRLGLNCIATVYNGIDVSSYNFHAQPEDPPYLAFLGRMSPEKGAHLAIEIAKQAGWCLKMAGKVDVVDVEYFEKEIKPHIDGEQIQYLGEANHAQKNALMGGAFATLFPITWREPFGLVMVESMASGTPVIAMNLGSTEEVISHGKTGFLCNNLQECISAVDRVIELDRYTCRQYVEDLFSVEQMTDGYEAVYQKIIAERFSRNGHSRNLIALSSDRI</sequence>
<keyword evidence="3" id="KW-0328">Glycosyltransferase</keyword>
<dbReference type="CDD" id="cd03802">
    <property type="entry name" value="GT4_AviGT4-like"/>
    <property type="match status" value="1"/>
</dbReference>
<dbReference type="PANTHER" id="PTHR45947">
    <property type="entry name" value="SULFOQUINOVOSYL TRANSFERASE SQD2"/>
    <property type="match status" value="1"/>
</dbReference>